<dbReference type="PANTHER" id="PTHR46535">
    <property type="entry name" value="NEDD4-BINDING PROTEIN 2"/>
    <property type="match status" value="1"/>
</dbReference>
<dbReference type="PROSITE" id="PS50828">
    <property type="entry name" value="SMR"/>
    <property type="match status" value="1"/>
</dbReference>
<dbReference type="EMBL" id="OX365767">
    <property type="protein sequence ID" value="CAI4034675.1"/>
    <property type="molecule type" value="Genomic_DNA"/>
</dbReference>
<dbReference type="GO" id="GO:0004519">
    <property type="term" value="F:endonuclease activity"/>
    <property type="evidence" value="ECO:0007669"/>
    <property type="project" value="TreeGrafter"/>
</dbReference>
<dbReference type="InterPro" id="IPR036063">
    <property type="entry name" value="Smr_dom_sf"/>
</dbReference>
<feature type="domain" description="Smr" evidence="1">
    <location>
        <begin position="339"/>
        <end position="436"/>
    </location>
</feature>
<organism evidence="3 4">
    <name type="scientific">Saccharomyces mikatae IFO 1815</name>
    <dbReference type="NCBI Taxonomy" id="226126"/>
    <lineage>
        <taxon>Eukaryota</taxon>
        <taxon>Fungi</taxon>
        <taxon>Dikarya</taxon>
        <taxon>Ascomycota</taxon>
        <taxon>Saccharomycotina</taxon>
        <taxon>Saccharomycetes</taxon>
        <taxon>Saccharomycetales</taxon>
        <taxon>Saccharomycetaceae</taxon>
        <taxon>Saccharomyces</taxon>
    </lineage>
</organism>
<dbReference type="Pfam" id="PF02845">
    <property type="entry name" value="CUE"/>
    <property type="match status" value="2"/>
</dbReference>
<dbReference type="InterPro" id="IPR009060">
    <property type="entry name" value="UBA-like_sf"/>
</dbReference>
<dbReference type="InterPro" id="IPR002625">
    <property type="entry name" value="Smr_dom"/>
</dbReference>
<dbReference type="InterPro" id="IPR041809">
    <property type="entry name" value="CUE2_CUE1"/>
</dbReference>
<keyword evidence="4" id="KW-1185">Reference proteome</keyword>
<name>A0AA35IR87_SACMI</name>
<dbReference type="Gene3D" id="3.30.1370.110">
    <property type="match status" value="1"/>
</dbReference>
<dbReference type="GeneID" id="80919508"/>
<feature type="domain" description="CUE" evidence="2">
    <location>
        <begin position="53"/>
        <end position="96"/>
    </location>
</feature>
<gene>
    <name evidence="3" type="primary">SMKI11G1240</name>
    <name evidence="3" type="ORF">SMKI_11G1240</name>
</gene>
<dbReference type="SMART" id="SM00463">
    <property type="entry name" value="SMR"/>
    <property type="match status" value="1"/>
</dbReference>
<dbReference type="AlphaFoldDB" id="A0AA35IR87"/>
<evidence type="ECO:0008006" key="5">
    <source>
        <dbReference type="Google" id="ProtNLM"/>
    </source>
</evidence>
<dbReference type="GO" id="GO:0043130">
    <property type="term" value="F:ubiquitin binding"/>
    <property type="evidence" value="ECO:0007669"/>
    <property type="project" value="InterPro"/>
</dbReference>
<evidence type="ECO:0000313" key="4">
    <source>
        <dbReference type="Proteomes" id="UP001161438"/>
    </source>
</evidence>
<dbReference type="Gene3D" id="1.10.8.10">
    <property type="entry name" value="DNA helicase RuvA subunit, C-terminal domain"/>
    <property type="match status" value="2"/>
</dbReference>
<dbReference type="SUPFAM" id="SSF46934">
    <property type="entry name" value="UBA-like"/>
    <property type="match status" value="1"/>
</dbReference>
<dbReference type="InterPro" id="IPR003892">
    <property type="entry name" value="CUE"/>
</dbReference>
<dbReference type="Proteomes" id="UP001161438">
    <property type="component" value="Chromosome 11"/>
</dbReference>
<feature type="domain" description="CUE" evidence="2">
    <location>
        <begin position="6"/>
        <end position="49"/>
    </location>
</feature>
<dbReference type="GO" id="GO:0005634">
    <property type="term" value="C:nucleus"/>
    <property type="evidence" value="ECO:0007669"/>
    <property type="project" value="TreeGrafter"/>
</dbReference>
<protein>
    <recommendedName>
        <fullName evidence="5">Cue2p</fullName>
    </recommendedName>
</protein>
<dbReference type="CDD" id="cd14374">
    <property type="entry name" value="CUE1_Cue2p_like"/>
    <property type="match status" value="1"/>
</dbReference>
<dbReference type="PANTHER" id="PTHR46535:SF1">
    <property type="entry name" value="NEDD4-BINDING PROTEIN 2"/>
    <property type="match status" value="1"/>
</dbReference>
<dbReference type="PROSITE" id="PS51140">
    <property type="entry name" value="CUE"/>
    <property type="match status" value="2"/>
</dbReference>
<evidence type="ECO:0000313" key="3">
    <source>
        <dbReference type="EMBL" id="CAI4034675.1"/>
    </source>
</evidence>
<sequence>MDNNNDYDSNLSILMDMFPTVARSVLQVHLLENNNDLELTIGLLLRENNEKSANDDELHQIYDMFPQLDCNIIKNQFITNRKSVESTISDLLNYETLQRLKEETSPGKVQQSGKKSNWKSTNDHLETIIKFTDSPRNIAQKYFVENGFDPIRAIIKIILDYYDKSHFIENVTTVKTIRKPYAPVRGGRVQSSMGLAHVSKQDAESKKVRQVSLQRSRSYKHTLSSPQMVELNGLIAGNHDLKAINYEFLQKCLQFYDGDVVKVLNISALLIEDDKNITMTWNFDECFTLTSKDHCKQHLSKASTSLISHRNEVSDSYESPFQNKEAISLVNSLFQTYRLDFHGFLPNEAVSTLKLALNKWWSKEVAERELNSHNINSYGSKVQFVSPLTVVTGRGIHSIGGISKVRLQVKSFLEKNHYIFWEESSFFRIEGKKKKK</sequence>
<dbReference type="InterPro" id="IPR052772">
    <property type="entry name" value="Endo/PolyKinase_Domain-Protein"/>
</dbReference>
<dbReference type="SMART" id="SM00546">
    <property type="entry name" value="CUE"/>
    <property type="match status" value="2"/>
</dbReference>
<evidence type="ECO:0000259" key="1">
    <source>
        <dbReference type="PROSITE" id="PS50828"/>
    </source>
</evidence>
<reference evidence="3" key="1">
    <citation type="submission" date="2022-10" db="EMBL/GenBank/DDBJ databases">
        <authorList>
            <person name="Byrne P K."/>
        </authorList>
    </citation>
    <scope>NUCLEOTIDE SEQUENCE</scope>
    <source>
        <strain evidence="3">IFO1815</strain>
    </source>
</reference>
<dbReference type="RefSeq" id="XP_056077795.1">
    <property type="nucleotide sequence ID" value="XM_056223815.1"/>
</dbReference>
<dbReference type="SUPFAM" id="SSF160443">
    <property type="entry name" value="SMR domain-like"/>
    <property type="match status" value="1"/>
</dbReference>
<evidence type="ECO:0000259" key="2">
    <source>
        <dbReference type="PROSITE" id="PS51140"/>
    </source>
</evidence>
<accession>A0AA35IR87</accession>
<proteinExistence type="predicted"/>